<reference evidence="2" key="1">
    <citation type="submission" date="2023-06" db="EMBL/GenBank/DDBJ databases">
        <title>Genome-scale phylogeny and comparative genomics of the fungal order Sordariales.</title>
        <authorList>
            <consortium name="Lawrence Berkeley National Laboratory"/>
            <person name="Hensen N."/>
            <person name="Bonometti L."/>
            <person name="Westerberg I."/>
            <person name="Brannstrom I.O."/>
            <person name="Guillou S."/>
            <person name="Cros-Aarteil S."/>
            <person name="Calhoun S."/>
            <person name="Haridas S."/>
            <person name="Kuo A."/>
            <person name="Mondo S."/>
            <person name="Pangilinan J."/>
            <person name="Riley R."/>
            <person name="Labutti K."/>
            <person name="Andreopoulos B."/>
            <person name="Lipzen A."/>
            <person name="Chen C."/>
            <person name="Yanf M."/>
            <person name="Daum C."/>
            <person name="Ng V."/>
            <person name="Clum A."/>
            <person name="Steindorff A."/>
            <person name="Ohm R."/>
            <person name="Martin F."/>
            <person name="Silar P."/>
            <person name="Natvig D."/>
            <person name="Lalanne C."/>
            <person name="Gautier V."/>
            <person name="Ament-Velasquez S.L."/>
            <person name="Kruys A."/>
            <person name="Hutchinson M.I."/>
            <person name="Powell A.J."/>
            <person name="Barry K."/>
            <person name="Miller A.N."/>
            <person name="Grigoriev I.V."/>
            <person name="Debuchy R."/>
            <person name="Gladieux P."/>
            <person name="Thoren M.H."/>
            <person name="Johannesson H."/>
        </authorList>
    </citation>
    <scope>NUCLEOTIDE SEQUENCE</scope>
    <source>
        <strain evidence="2">CBS 307.81</strain>
    </source>
</reference>
<keyword evidence="1" id="KW-1133">Transmembrane helix</keyword>
<keyword evidence="3" id="KW-1185">Reference proteome</keyword>
<sequence length="124" mass="14658">MSRLSFIAAWTCGPFTEGRYGLGMKAPCRPSVRFFTIHLSQPLFSIFLWPCFLYVRCFLALIFPLFFISCFRCSLSDHKSECLFLMDFYKQNIRAEGKRRLPTILCIYNFFSLTAGWMTRGFWR</sequence>
<keyword evidence="1" id="KW-0812">Transmembrane</keyword>
<comment type="caution">
    <text evidence="2">The sequence shown here is derived from an EMBL/GenBank/DDBJ whole genome shotgun (WGS) entry which is preliminary data.</text>
</comment>
<evidence type="ECO:0000313" key="3">
    <source>
        <dbReference type="Proteomes" id="UP001174997"/>
    </source>
</evidence>
<keyword evidence="1" id="KW-0472">Membrane</keyword>
<dbReference type="EMBL" id="JAULSY010000093">
    <property type="protein sequence ID" value="KAK0666203.1"/>
    <property type="molecule type" value="Genomic_DNA"/>
</dbReference>
<dbReference type="AlphaFoldDB" id="A0AA39Z8J7"/>
<name>A0AA39Z8J7_9PEZI</name>
<evidence type="ECO:0000313" key="2">
    <source>
        <dbReference type="EMBL" id="KAK0666203.1"/>
    </source>
</evidence>
<protein>
    <submittedName>
        <fullName evidence="2">Uncharacterized protein</fullName>
    </submittedName>
</protein>
<feature type="transmembrane region" description="Helical" evidence="1">
    <location>
        <begin position="47"/>
        <end position="71"/>
    </location>
</feature>
<evidence type="ECO:0000256" key="1">
    <source>
        <dbReference type="SAM" id="Phobius"/>
    </source>
</evidence>
<feature type="transmembrane region" description="Helical" evidence="1">
    <location>
        <begin position="101"/>
        <end position="119"/>
    </location>
</feature>
<accession>A0AA39Z8J7</accession>
<proteinExistence type="predicted"/>
<gene>
    <name evidence="2" type="ORF">QBC41DRAFT_155784</name>
</gene>
<organism evidence="2 3">
    <name type="scientific">Cercophora samala</name>
    <dbReference type="NCBI Taxonomy" id="330535"/>
    <lineage>
        <taxon>Eukaryota</taxon>
        <taxon>Fungi</taxon>
        <taxon>Dikarya</taxon>
        <taxon>Ascomycota</taxon>
        <taxon>Pezizomycotina</taxon>
        <taxon>Sordariomycetes</taxon>
        <taxon>Sordariomycetidae</taxon>
        <taxon>Sordariales</taxon>
        <taxon>Lasiosphaeriaceae</taxon>
        <taxon>Cercophora</taxon>
    </lineage>
</organism>
<dbReference type="Proteomes" id="UP001174997">
    <property type="component" value="Unassembled WGS sequence"/>
</dbReference>